<name>A0A316W0I3_9BASI</name>
<dbReference type="RefSeq" id="XP_025370359.1">
    <property type="nucleotide sequence ID" value="XM_025516973.1"/>
</dbReference>
<reference evidence="2 3" key="1">
    <citation type="journal article" date="2018" name="Mol. Biol. Evol.">
        <title>Broad Genomic Sampling Reveals a Smut Pathogenic Ancestry of the Fungal Clade Ustilaginomycotina.</title>
        <authorList>
            <person name="Kijpornyongpan T."/>
            <person name="Mondo S.J."/>
            <person name="Barry K."/>
            <person name="Sandor L."/>
            <person name="Lee J."/>
            <person name="Lipzen A."/>
            <person name="Pangilinan J."/>
            <person name="LaButti K."/>
            <person name="Hainaut M."/>
            <person name="Henrissat B."/>
            <person name="Grigoriev I.V."/>
            <person name="Spatafora J.W."/>
            <person name="Aime M.C."/>
        </authorList>
    </citation>
    <scope>NUCLEOTIDE SEQUENCE [LARGE SCALE GENOMIC DNA]</scope>
    <source>
        <strain evidence="2 3">MCA 4658</strain>
    </source>
</reference>
<keyword evidence="3" id="KW-1185">Reference proteome</keyword>
<dbReference type="Proteomes" id="UP000245783">
    <property type="component" value="Unassembled WGS sequence"/>
</dbReference>
<organism evidence="2 3">
    <name type="scientific">Ceraceosorus guamensis</name>
    <dbReference type="NCBI Taxonomy" id="1522189"/>
    <lineage>
        <taxon>Eukaryota</taxon>
        <taxon>Fungi</taxon>
        <taxon>Dikarya</taxon>
        <taxon>Basidiomycota</taxon>
        <taxon>Ustilaginomycotina</taxon>
        <taxon>Exobasidiomycetes</taxon>
        <taxon>Ceraceosorales</taxon>
        <taxon>Ceraceosoraceae</taxon>
        <taxon>Ceraceosorus</taxon>
    </lineage>
</organism>
<accession>A0A316W0I3</accession>
<dbReference type="GeneID" id="37038843"/>
<proteinExistence type="predicted"/>
<dbReference type="EMBL" id="KZ819372">
    <property type="protein sequence ID" value="PWN43199.1"/>
    <property type="molecule type" value="Genomic_DNA"/>
</dbReference>
<sequence>MPQLRKRTRVGGQESDSSVPNNNDKRKEELFGIASEDVIMEEITEGLPQPITPNQERGCVVAYRVAFSNAQRMGYKRGMQAKADRLQAREDEVSAREKAVAAKERQNKVRNAVLTKREEDLKKVRLQALADAKTPQEVAAVLDRLGL</sequence>
<dbReference type="InParanoid" id="A0A316W0I3"/>
<evidence type="ECO:0000313" key="3">
    <source>
        <dbReference type="Proteomes" id="UP000245783"/>
    </source>
</evidence>
<dbReference type="AlphaFoldDB" id="A0A316W0I3"/>
<evidence type="ECO:0000313" key="2">
    <source>
        <dbReference type="EMBL" id="PWN43199.1"/>
    </source>
</evidence>
<protein>
    <submittedName>
        <fullName evidence="2">Uncharacterized protein</fullName>
    </submittedName>
</protein>
<gene>
    <name evidence="2" type="ORF">IE81DRAFT_366008</name>
</gene>
<evidence type="ECO:0000256" key="1">
    <source>
        <dbReference type="SAM" id="MobiDB-lite"/>
    </source>
</evidence>
<feature type="region of interest" description="Disordered" evidence="1">
    <location>
        <begin position="1"/>
        <end position="28"/>
    </location>
</feature>